<protein>
    <submittedName>
        <fullName evidence="1">Uncharacterized protein</fullName>
    </submittedName>
</protein>
<name>A0A2P5C9I3_TREOI</name>
<dbReference type="Proteomes" id="UP000237000">
    <property type="component" value="Unassembled WGS sequence"/>
</dbReference>
<organism evidence="1 2">
    <name type="scientific">Trema orientale</name>
    <name type="common">Charcoal tree</name>
    <name type="synonym">Celtis orientalis</name>
    <dbReference type="NCBI Taxonomy" id="63057"/>
    <lineage>
        <taxon>Eukaryota</taxon>
        <taxon>Viridiplantae</taxon>
        <taxon>Streptophyta</taxon>
        <taxon>Embryophyta</taxon>
        <taxon>Tracheophyta</taxon>
        <taxon>Spermatophyta</taxon>
        <taxon>Magnoliopsida</taxon>
        <taxon>eudicotyledons</taxon>
        <taxon>Gunneridae</taxon>
        <taxon>Pentapetalae</taxon>
        <taxon>rosids</taxon>
        <taxon>fabids</taxon>
        <taxon>Rosales</taxon>
        <taxon>Cannabaceae</taxon>
        <taxon>Trema</taxon>
    </lineage>
</organism>
<gene>
    <name evidence="1" type="ORF">TorRG33x02_293140</name>
</gene>
<dbReference type="AlphaFoldDB" id="A0A2P5C9I3"/>
<comment type="caution">
    <text evidence="1">The sequence shown here is derived from an EMBL/GenBank/DDBJ whole genome shotgun (WGS) entry which is preliminary data.</text>
</comment>
<evidence type="ECO:0000313" key="1">
    <source>
        <dbReference type="EMBL" id="PON57726.1"/>
    </source>
</evidence>
<dbReference type="InParanoid" id="A0A2P5C9I3"/>
<evidence type="ECO:0000313" key="2">
    <source>
        <dbReference type="Proteomes" id="UP000237000"/>
    </source>
</evidence>
<accession>A0A2P5C9I3</accession>
<dbReference type="EMBL" id="JXTC01000394">
    <property type="protein sequence ID" value="PON57726.1"/>
    <property type="molecule type" value="Genomic_DNA"/>
</dbReference>
<dbReference type="OrthoDB" id="10307448at2759"/>
<proteinExistence type="predicted"/>
<reference evidence="2" key="1">
    <citation type="submission" date="2016-06" db="EMBL/GenBank/DDBJ databases">
        <title>Parallel loss of symbiosis genes in relatives of nitrogen-fixing non-legume Parasponia.</title>
        <authorList>
            <person name="Van Velzen R."/>
            <person name="Holmer R."/>
            <person name="Bu F."/>
            <person name="Rutten L."/>
            <person name="Van Zeijl A."/>
            <person name="Liu W."/>
            <person name="Santuari L."/>
            <person name="Cao Q."/>
            <person name="Sharma T."/>
            <person name="Shen D."/>
            <person name="Roswanjaya Y."/>
            <person name="Wardhani T."/>
            <person name="Kalhor M.S."/>
            <person name="Jansen J."/>
            <person name="Van den Hoogen J."/>
            <person name="Gungor B."/>
            <person name="Hartog M."/>
            <person name="Hontelez J."/>
            <person name="Verver J."/>
            <person name="Yang W.-C."/>
            <person name="Schijlen E."/>
            <person name="Repin R."/>
            <person name="Schilthuizen M."/>
            <person name="Schranz E."/>
            <person name="Heidstra R."/>
            <person name="Miyata K."/>
            <person name="Fedorova E."/>
            <person name="Kohlen W."/>
            <person name="Bisseling T."/>
            <person name="Smit S."/>
            <person name="Geurts R."/>
        </authorList>
    </citation>
    <scope>NUCLEOTIDE SEQUENCE [LARGE SCALE GENOMIC DNA]</scope>
    <source>
        <strain evidence="2">cv. RG33-2</strain>
    </source>
</reference>
<keyword evidence="2" id="KW-1185">Reference proteome</keyword>
<sequence>MLGFRIGERQKGEKRAQREVRVTLRMSERERDLKTMENLGNFRFGRIGRDCASKNSVRIIVETLVRLWQIAH</sequence>